<evidence type="ECO:0000313" key="5">
    <source>
        <dbReference type="Proteomes" id="UP000014216"/>
    </source>
</evidence>
<reference evidence="4 5" key="1">
    <citation type="journal article" date="2013" name="Genome Announc.">
        <title>Draft Genome Sequence of Desulfotignum phosphitoxidans DSM 13687 Strain FiPS-3.</title>
        <authorList>
            <person name="Poehlein A."/>
            <person name="Daniel R."/>
            <person name="Simeonova D.D."/>
        </authorList>
    </citation>
    <scope>NUCLEOTIDE SEQUENCE [LARGE SCALE GENOMIC DNA]</scope>
    <source>
        <strain evidence="4 5">DSM 13687</strain>
    </source>
</reference>
<evidence type="ECO:0008006" key="6">
    <source>
        <dbReference type="Google" id="ProtNLM"/>
    </source>
</evidence>
<dbReference type="AlphaFoldDB" id="S0G0Z1"/>
<keyword evidence="5" id="KW-1185">Reference proteome</keyword>
<dbReference type="InterPro" id="IPR041527">
    <property type="entry name" value="YhcG_N"/>
</dbReference>
<evidence type="ECO:0000313" key="4">
    <source>
        <dbReference type="EMBL" id="EMS77867.1"/>
    </source>
</evidence>
<dbReference type="Pfam" id="PF06250">
    <property type="entry name" value="YhcG_C"/>
    <property type="match status" value="1"/>
</dbReference>
<dbReference type="GO" id="GO:0003676">
    <property type="term" value="F:nucleic acid binding"/>
    <property type="evidence" value="ECO:0007669"/>
    <property type="project" value="InterPro"/>
</dbReference>
<dbReference type="PATRIC" id="fig|1286635.3.peg.4023"/>
<organism evidence="4 5">
    <name type="scientific">Desulfotignum phosphitoxidans DSM 13687</name>
    <dbReference type="NCBI Taxonomy" id="1286635"/>
    <lineage>
        <taxon>Bacteria</taxon>
        <taxon>Pseudomonadati</taxon>
        <taxon>Thermodesulfobacteriota</taxon>
        <taxon>Desulfobacteria</taxon>
        <taxon>Desulfobacterales</taxon>
        <taxon>Desulfobacteraceae</taxon>
        <taxon>Desulfotignum</taxon>
    </lineage>
</organism>
<dbReference type="Gene3D" id="3.40.1350.10">
    <property type="match status" value="1"/>
</dbReference>
<dbReference type="PANTHER" id="PTHR30547:SF5">
    <property type="entry name" value="NUCLEASE YHCG-RELATED"/>
    <property type="match status" value="1"/>
</dbReference>
<protein>
    <recommendedName>
        <fullName evidence="6">DUF1016 domain-containing protein</fullName>
    </recommendedName>
</protein>
<proteinExistence type="predicted"/>
<dbReference type="InterPro" id="IPR053148">
    <property type="entry name" value="PD-DEXK-like_domain"/>
</dbReference>
<feature type="region of interest" description="Disordered" evidence="1">
    <location>
        <begin position="1"/>
        <end position="22"/>
    </location>
</feature>
<dbReference type="InterPro" id="IPR011856">
    <property type="entry name" value="tRNA_endonuc-like_dom_sf"/>
</dbReference>
<evidence type="ECO:0000259" key="3">
    <source>
        <dbReference type="Pfam" id="PF17761"/>
    </source>
</evidence>
<dbReference type="PANTHER" id="PTHR30547">
    <property type="entry name" value="UNCHARACTERIZED PROTEIN YHCG-RELATED"/>
    <property type="match status" value="1"/>
</dbReference>
<evidence type="ECO:0000256" key="1">
    <source>
        <dbReference type="SAM" id="MobiDB-lite"/>
    </source>
</evidence>
<comment type="caution">
    <text evidence="4">The sequence shown here is derived from an EMBL/GenBank/DDBJ whole genome shotgun (WGS) entry which is preliminary data.</text>
</comment>
<gene>
    <name evidence="4" type="ORF">Dpo_11c00090</name>
</gene>
<dbReference type="EMBL" id="APJX01000011">
    <property type="protein sequence ID" value="EMS77867.1"/>
    <property type="molecule type" value="Genomic_DNA"/>
</dbReference>
<dbReference type="Pfam" id="PF17761">
    <property type="entry name" value="DUF1016_N"/>
    <property type="match status" value="1"/>
</dbReference>
<evidence type="ECO:0000259" key="2">
    <source>
        <dbReference type="Pfam" id="PF06250"/>
    </source>
</evidence>
<name>S0G0Z1_9BACT</name>
<sequence length="390" mass="44790">MKNEKKKQMTLSPKQAPNLAEPPLLPDGYQDFLSEISTLLAAARKQAARAVNTVLVATYWELGRRIIEFEQGGKERAGYGAQLIERLSRDLTKKFGKGFSRQNLQYMRQLYTVYPPGQIRQTVSGDFPASMCQTVSGESCLPLNILAEALPLSWSHYVLLISRSRSDEARQFYHAEALRGGWSVRQLQRQIDSQFYERMALSKDKAALLTKERKKQEPGPASAEETIKDPYVLEFLGLKDEYSENDLEEALIQHLETFLLELGSDFCFVGRQKRLRIGTEWYRVDLVFYHRRLRCLMLIDLKLGRFTHADAGQMHLYLNYAREHWTHADENPPVGLILCSYKESAVVKYALEGLASKVLAAEYRTALPDEGRLAKEIEKTRRLLDERAHR</sequence>
<dbReference type="Proteomes" id="UP000014216">
    <property type="component" value="Unassembled WGS sequence"/>
</dbReference>
<dbReference type="InterPro" id="IPR009362">
    <property type="entry name" value="YhcG_C"/>
</dbReference>
<feature type="domain" description="YhcG PDDEXK nuclease" evidence="2">
    <location>
        <begin position="225"/>
        <end position="371"/>
    </location>
</feature>
<feature type="domain" description="YhcG N-terminal" evidence="3">
    <location>
        <begin position="35"/>
        <end position="198"/>
    </location>
</feature>
<accession>S0G0Z1</accession>